<sequence>MSWIYQRFPRWCLDARSAIVFLLASRLNGLWQDSMVATRLALDRLVIHEFVCTPYDDPTWDALCPAWMLTAEEQMTLRAVIPIVCFMYVRMHHVDRVKRQLGGEQHIPEDPVNLDEFLDVSARGED</sequence>
<protein>
    <submittedName>
        <fullName evidence="1">Uncharacterized protein</fullName>
    </submittedName>
</protein>
<dbReference type="Proteomes" id="UP001341840">
    <property type="component" value="Unassembled WGS sequence"/>
</dbReference>
<comment type="caution">
    <text evidence="1">The sequence shown here is derived from an EMBL/GenBank/DDBJ whole genome shotgun (WGS) entry which is preliminary data.</text>
</comment>
<dbReference type="InterPro" id="IPR044824">
    <property type="entry name" value="MAIN-like"/>
</dbReference>
<proteinExistence type="predicted"/>
<dbReference type="PANTHER" id="PTHR46033:SF8">
    <property type="entry name" value="PROTEIN MAINTENANCE OF MERISTEMS-LIKE"/>
    <property type="match status" value="1"/>
</dbReference>
<dbReference type="EMBL" id="JASCZI010091480">
    <property type="protein sequence ID" value="MED6150456.1"/>
    <property type="molecule type" value="Genomic_DNA"/>
</dbReference>
<name>A0ABU6TNU8_9FABA</name>
<reference evidence="1 2" key="1">
    <citation type="journal article" date="2023" name="Plants (Basel)">
        <title>Bridging the Gap: Combining Genomics and Transcriptomics Approaches to Understand Stylosanthes scabra, an Orphan Legume from the Brazilian Caatinga.</title>
        <authorList>
            <person name="Ferreira-Neto J.R.C."/>
            <person name="da Silva M.D."/>
            <person name="Binneck E."/>
            <person name="de Melo N.F."/>
            <person name="da Silva R.H."/>
            <person name="de Melo A.L.T.M."/>
            <person name="Pandolfi V."/>
            <person name="Bustamante F.O."/>
            <person name="Brasileiro-Vidal A.C."/>
            <person name="Benko-Iseppon A.M."/>
        </authorList>
    </citation>
    <scope>NUCLEOTIDE SEQUENCE [LARGE SCALE GENOMIC DNA]</scope>
    <source>
        <tissue evidence="1">Leaves</tissue>
    </source>
</reference>
<organism evidence="1 2">
    <name type="scientific">Stylosanthes scabra</name>
    <dbReference type="NCBI Taxonomy" id="79078"/>
    <lineage>
        <taxon>Eukaryota</taxon>
        <taxon>Viridiplantae</taxon>
        <taxon>Streptophyta</taxon>
        <taxon>Embryophyta</taxon>
        <taxon>Tracheophyta</taxon>
        <taxon>Spermatophyta</taxon>
        <taxon>Magnoliopsida</taxon>
        <taxon>eudicotyledons</taxon>
        <taxon>Gunneridae</taxon>
        <taxon>Pentapetalae</taxon>
        <taxon>rosids</taxon>
        <taxon>fabids</taxon>
        <taxon>Fabales</taxon>
        <taxon>Fabaceae</taxon>
        <taxon>Papilionoideae</taxon>
        <taxon>50 kb inversion clade</taxon>
        <taxon>dalbergioids sensu lato</taxon>
        <taxon>Dalbergieae</taxon>
        <taxon>Pterocarpus clade</taxon>
        <taxon>Stylosanthes</taxon>
    </lineage>
</organism>
<accession>A0ABU6TNU8</accession>
<dbReference type="PANTHER" id="PTHR46033">
    <property type="entry name" value="PROTEIN MAIN-LIKE 2"/>
    <property type="match status" value="1"/>
</dbReference>
<keyword evidence="2" id="KW-1185">Reference proteome</keyword>
<gene>
    <name evidence="1" type="ORF">PIB30_072485</name>
</gene>
<evidence type="ECO:0000313" key="1">
    <source>
        <dbReference type="EMBL" id="MED6150456.1"/>
    </source>
</evidence>
<evidence type="ECO:0000313" key="2">
    <source>
        <dbReference type="Proteomes" id="UP001341840"/>
    </source>
</evidence>